<dbReference type="Proteomes" id="UP000506160">
    <property type="component" value="Unassembled WGS sequence"/>
</dbReference>
<accession>A0AB94IAH3</accession>
<name>A0AB94IAH3_9GAMM</name>
<dbReference type="EMBL" id="AWGA01000096">
    <property type="protein sequence ID" value="TEA26380.1"/>
    <property type="molecule type" value="Genomic_DNA"/>
</dbReference>
<evidence type="ECO:0000256" key="1">
    <source>
        <dbReference type="SAM" id="MobiDB-lite"/>
    </source>
</evidence>
<evidence type="ECO:0000313" key="2">
    <source>
        <dbReference type="EMBL" id="TEA26380.1"/>
    </source>
</evidence>
<dbReference type="AlphaFoldDB" id="A0AB94IAH3"/>
<protein>
    <submittedName>
        <fullName evidence="2">Adhesin</fullName>
    </submittedName>
</protein>
<evidence type="ECO:0000313" key="3">
    <source>
        <dbReference type="Proteomes" id="UP000506160"/>
    </source>
</evidence>
<comment type="caution">
    <text evidence="2">The sequence shown here is derived from an EMBL/GenBank/DDBJ whole genome shotgun (WGS) entry which is preliminary data.</text>
</comment>
<keyword evidence="3" id="KW-1185">Reference proteome</keyword>
<reference evidence="2 3" key="1">
    <citation type="journal article" date="2014" name="Appl. Environ. Microbiol.">
        <title>Genomic features of a bumble bee symbiont reflect its host environment.</title>
        <authorList>
            <person name="Martinson V.G."/>
            <person name="Magoc T."/>
            <person name="Koch H."/>
            <person name="Salzberg S.L."/>
            <person name="Moran N.A."/>
        </authorList>
    </citation>
    <scope>NUCLEOTIDE SEQUENCE [LARGE SCALE GENOMIC DNA]</scope>
    <source>
        <strain evidence="2 3">Bimp</strain>
    </source>
</reference>
<proteinExistence type="predicted"/>
<sequence>MKAEKGTTRQITPNLPKTREKLYEDLKFKGFTSNGQSQGGYETWKGPDSVTVTIKPTGEVIRTQRVWKSDRSGKYSERQDYFGNRLPDQLHSTGHFVE</sequence>
<gene>
    <name evidence="2" type="ORF">O970_09010</name>
</gene>
<feature type="region of interest" description="Disordered" evidence="1">
    <location>
        <begin position="78"/>
        <end position="98"/>
    </location>
</feature>
<organism evidence="2 3">
    <name type="scientific">Candidatus Schmidhempelia bombi str. Bimp</name>
    <dbReference type="NCBI Taxonomy" id="1387197"/>
    <lineage>
        <taxon>Bacteria</taxon>
        <taxon>Pseudomonadati</taxon>
        <taxon>Pseudomonadota</taxon>
        <taxon>Gammaproteobacteria</taxon>
        <taxon>Orbales</taxon>
        <taxon>Orbaceae</taxon>
        <taxon>Candidatus Schmidhempelia</taxon>
    </lineage>
</organism>